<dbReference type="Proteomes" id="UP000046680">
    <property type="component" value="Unassembled WGS sequence"/>
</dbReference>
<evidence type="ECO:0000313" key="1">
    <source>
        <dbReference type="EMBL" id="CFR90233.1"/>
    </source>
</evidence>
<proteinExistence type="predicted"/>
<organism evidence="1 2">
    <name type="scientific">Mycobacterium tuberculosis</name>
    <dbReference type="NCBI Taxonomy" id="1773"/>
    <lineage>
        <taxon>Bacteria</taxon>
        <taxon>Bacillati</taxon>
        <taxon>Actinomycetota</taxon>
        <taxon>Actinomycetes</taxon>
        <taxon>Mycobacteriales</taxon>
        <taxon>Mycobacteriaceae</taxon>
        <taxon>Mycobacterium</taxon>
        <taxon>Mycobacterium tuberculosis complex</taxon>
    </lineage>
</organism>
<sequence>MQPLMLVNTSVLVTVSVANMARIRAGAATEVSVKLNIRSSR</sequence>
<dbReference type="EMBL" id="CGCX01001185">
    <property type="protein sequence ID" value="CFR90233.1"/>
    <property type="molecule type" value="Genomic_DNA"/>
</dbReference>
<dbReference type="AlphaFoldDB" id="A0A654U3C2"/>
<protein>
    <submittedName>
        <fullName evidence="1">Uncharacterized protein</fullName>
    </submittedName>
</protein>
<name>A0A654U3C2_MYCTX</name>
<evidence type="ECO:0000313" key="2">
    <source>
        <dbReference type="Proteomes" id="UP000046680"/>
    </source>
</evidence>
<gene>
    <name evidence="1" type="ORF">ERS007657_02824</name>
</gene>
<reference evidence="1 2" key="1">
    <citation type="submission" date="2015-03" db="EMBL/GenBank/DDBJ databases">
        <authorList>
            <consortium name="Pathogen Informatics"/>
        </authorList>
    </citation>
    <scope>NUCLEOTIDE SEQUENCE [LARGE SCALE GENOMIC DNA]</scope>
    <source>
        <strain evidence="1 2">C09601061</strain>
    </source>
</reference>
<accession>A0A654U3C2</accession>